<dbReference type="Proteomes" id="UP000230750">
    <property type="component" value="Unassembled WGS sequence"/>
</dbReference>
<evidence type="ECO:0000256" key="1">
    <source>
        <dbReference type="SAM" id="MobiDB-lite"/>
    </source>
</evidence>
<dbReference type="STRING" id="307972.A0A2G8K4B6"/>
<feature type="region of interest" description="Disordered" evidence="1">
    <location>
        <begin position="1"/>
        <end position="53"/>
    </location>
</feature>
<dbReference type="SUPFAM" id="SSF56219">
    <property type="entry name" value="DNase I-like"/>
    <property type="match status" value="1"/>
</dbReference>
<gene>
    <name evidence="3" type="ORF">BSL78_20302</name>
</gene>
<dbReference type="InterPro" id="IPR036691">
    <property type="entry name" value="Endo/exonu/phosph_ase_sf"/>
</dbReference>
<feature type="compositionally biased region" description="Basic residues" evidence="1">
    <location>
        <begin position="1"/>
        <end position="12"/>
    </location>
</feature>
<keyword evidence="4" id="KW-1185">Reference proteome</keyword>
<dbReference type="EMBL" id="MRZV01000899">
    <property type="protein sequence ID" value="PIK42832.1"/>
    <property type="molecule type" value="Genomic_DNA"/>
</dbReference>
<dbReference type="InterPro" id="IPR005135">
    <property type="entry name" value="Endo/exonuclease/phosphatase"/>
</dbReference>
<proteinExistence type="predicted"/>
<accession>A0A2G8K4B6</accession>
<dbReference type="PANTHER" id="PTHR23227:SF67">
    <property type="entry name" value="CRANIOFACIAL DEVELOPMENT PROTEIN 2-LIKE"/>
    <property type="match status" value="1"/>
</dbReference>
<dbReference type="Gene3D" id="3.60.10.10">
    <property type="entry name" value="Endonuclease/exonuclease/phosphatase"/>
    <property type="match status" value="1"/>
</dbReference>
<dbReference type="Pfam" id="PF14529">
    <property type="entry name" value="Exo_endo_phos_2"/>
    <property type="match status" value="1"/>
</dbReference>
<dbReference type="InterPro" id="IPR027124">
    <property type="entry name" value="Swc5/CFDP1/2"/>
</dbReference>
<evidence type="ECO:0000313" key="3">
    <source>
        <dbReference type="EMBL" id="PIK42832.1"/>
    </source>
</evidence>
<sequence>METSKKGGRNAHGHNGPSSTRRARKPGNGDSSGTMPTDDELDLNPHGRFRSDGSINTNQTNLFICTYNVRTLRTEEDLEALLDEIVNIKWHIIGLAETRRPGNLIKTPQGGHTLFTTSATSRSCNGVGFLVHKDIAQNISEYKEISDRIATLKLQINKKHTLRVIQVYAPTSSHDEIEVEDFYNDLDQIMSTDTSSFAILMGDFNAKVGLRRSTDEKGIGAYGIGDRNERGDRLMEFVASRDLVIGNTLFKKPINNYWTWESPNGRTHNVIDFILCDHRRLVMDVGTIPKVDTGSDHRFVRAKVRINKKFERMRMIKKGKSRSIDIELLSNKQEQFQLELNNKFSPLKDLVEDQPLNQIYEQVSTIILEEAEKLAKRPKTAITTTDKQEEEIWKLNEKRKELRPSDSRQYITRLNTQS</sequence>
<protein>
    <recommendedName>
        <fullName evidence="2">Endonuclease/exonuclease/phosphatase domain-containing protein</fullName>
    </recommendedName>
</protein>
<dbReference type="AlphaFoldDB" id="A0A2G8K4B6"/>
<dbReference type="CDD" id="cd09076">
    <property type="entry name" value="L1-EN"/>
    <property type="match status" value="1"/>
</dbReference>
<dbReference type="OrthoDB" id="5818039at2759"/>
<reference evidence="3 4" key="1">
    <citation type="journal article" date="2017" name="PLoS Biol.">
        <title>The sea cucumber genome provides insights into morphological evolution and visceral regeneration.</title>
        <authorList>
            <person name="Zhang X."/>
            <person name="Sun L."/>
            <person name="Yuan J."/>
            <person name="Sun Y."/>
            <person name="Gao Y."/>
            <person name="Zhang L."/>
            <person name="Li S."/>
            <person name="Dai H."/>
            <person name="Hamel J.F."/>
            <person name="Liu C."/>
            <person name="Yu Y."/>
            <person name="Liu S."/>
            <person name="Lin W."/>
            <person name="Guo K."/>
            <person name="Jin S."/>
            <person name="Xu P."/>
            <person name="Storey K.B."/>
            <person name="Huan P."/>
            <person name="Zhang T."/>
            <person name="Zhou Y."/>
            <person name="Zhang J."/>
            <person name="Lin C."/>
            <person name="Li X."/>
            <person name="Xing L."/>
            <person name="Huo D."/>
            <person name="Sun M."/>
            <person name="Wang L."/>
            <person name="Mercier A."/>
            <person name="Li F."/>
            <person name="Yang H."/>
            <person name="Xiang J."/>
        </authorList>
    </citation>
    <scope>NUCLEOTIDE SEQUENCE [LARGE SCALE GENOMIC DNA]</scope>
    <source>
        <strain evidence="3">Shaxun</strain>
        <tissue evidence="3">Muscle</tissue>
    </source>
</reference>
<dbReference type="GO" id="GO:0003824">
    <property type="term" value="F:catalytic activity"/>
    <property type="evidence" value="ECO:0007669"/>
    <property type="project" value="InterPro"/>
</dbReference>
<evidence type="ECO:0000313" key="4">
    <source>
        <dbReference type="Proteomes" id="UP000230750"/>
    </source>
</evidence>
<organism evidence="3 4">
    <name type="scientific">Stichopus japonicus</name>
    <name type="common">Sea cucumber</name>
    <dbReference type="NCBI Taxonomy" id="307972"/>
    <lineage>
        <taxon>Eukaryota</taxon>
        <taxon>Metazoa</taxon>
        <taxon>Echinodermata</taxon>
        <taxon>Eleutherozoa</taxon>
        <taxon>Echinozoa</taxon>
        <taxon>Holothuroidea</taxon>
        <taxon>Aspidochirotacea</taxon>
        <taxon>Aspidochirotida</taxon>
        <taxon>Stichopodidae</taxon>
        <taxon>Apostichopus</taxon>
    </lineage>
</organism>
<feature type="domain" description="Endonuclease/exonuclease/phosphatase" evidence="2">
    <location>
        <begin position="163"/>
        <end position="300"/>
    </location>
</feature>
<comment type="caution">
    <text evidence="3">The sequence shown here is derived from an EMBL/GenBank/DDBJ whole genome shotgun (WGS) entry which is preliminary data.</text>
</comment>
<name>A0A2G8K4B6_STIJA</name>
<evidence type="ECO:0000259" key="2">
    <source>
        <dbReference type="Pfam" id="PF14529"/>
    </source>
</evidence>
<dbReference type="PANTHER" id="PTHR23227">
    <property type="entry name" value="BUCENTAUR RELATED"/>
    <property type="match status" value="1"/>
</dbReference>